<dbReference type="Pfam" id="PF07313">
    <property type="entry name" value="AmiA-like"/>
    <property type="match status" value="1"/>
</dbReference>
<dbReference type="Gene3D" id="1.10.3670.10">
    <property type="entry name" value="Putative xylanase like domain"/>
    <property type="match status" value="1"/>
</dbReference>
<dbReference type="eggNOG" id="COG0657">
    <property type="taxonomic scope" value="Bacteria"/>
</dbReference>
<sequence>MKRYKLLALGLVALMTPQVAGAAKPDFWRSDSIKVVKLLKQAGRLNSSAEYMIYFARQLCGLPYVAKTLEKNDEERLVVNLRQLDCTTYVESVLALTMSAKKGETSFEDFCQNLQQVRYKDGEIHYVNRLHYFTYWMNENVKKGIVRHVEGNQNLFSATQTVRADYITKHVSRYPMLMRHKEWIPGIRKMEDAITGSKYAYIPKNKLKDSKLLRQTVQDGDIIAILTSRHGLDTSHIGIAIWHDDGLHLLNASSIHRKVVEEPKLLETYMREHRSHTGIRLVRPL</sequence>
<evidence type="ECO:0000313" key="3">
    <source>
        <dbReference type="Proteomes" id="UP000003160"/>
    </source>
</evidence>
<reference evidence="2 3" key="1">
    <citation type="submission" date="2009-10" db="EMBL/GenBank/DDBJ databases">
        <authorList>
            <person name="Qin X."/>
            <person name="Bachman B."/>
            <person name="Battles P."/>
            <person name="Bell A."/>
            <person name="Bess C."/>
            <person name="Bickham C."/>
            <person name="Chaboub L."/>
            <person name="Chen D."/>
            <person name="Coyle M."/>
            <person name="Deiros D.R."/>
            <person name="Dinh H."/>
            <person name="Forbes L."/>
            <person name="Fowler G."/>
            <person name="Francisco L."/>
            <person name="Fu Q."/>
            <person name="Gubbala S."/>
            <person name="Hale W."/>
            <person name="Han Y."/>
            <person name="Hemphill L."/>
            <person name="Highlander S.K."/>
            <person name="Hirani K."/>
            <person name="Hogues M."/>
            <person name="Jackson L."/>
            <person name="Jakkamsetti A."/>
            <person name="Javaid M."/>
            <person name="Jiang H."/>
            <person name="Korchina V."/>
            <person name="Kovar C."/>
            <person name="Lara F."/>
            <person name="Lee S."/>
            <person name="Mata R."/>
            <person name="Mathew T."/>
            <person name="Moen C."/>
            <person name="Morales K."/>
            <person name="Munidasa M."/>
            <person name="Nazareth L."/>
            <person name="Ngo R."/>
            <person name="Nguyen L."/>
            <person name="Okwuonu G."/>
            <person name="Ongeri F."/>
            <person name="Patil S."/>
            <person name="Petrosino J."/>
            <person name="Pham C."/>
            <person name="Pham P."/>
            <person name="Pu L.-L."/>
            <person name="Puazo M."/>
            <person name="Raj R."/>
            <person name="Reid J."/>
            <person name="Rouhana J."/>
            <person name="Saada N."/>
            <person name="Shang Y."/>
            <person name="Simmons D."/>
            <person name="Thornton R."/>
            <person name="Warren J."/>
            <person name="Weissenberger G."/>
            <person name="Zhang J."/>
            <person name="Zhang L."/>
            <person name="Zhou C."/>
            <person name="Zhu D."/>
            <person name="Muzny D."/>
            <person name="Worley K."/>
            <person name="Gibbs R."/>
        </authorList>
    </citation>
    <scope>NUCLEOTIDE SEQUENCE [LARGE SCALE GENOMIC DNA]</scope>
    <source>
        <strain evidence="2 3">DSM 17361</strain>
    </source>
</reference>
<dbReference type="Gene3D" id="2.30.260.10">
    <property type="entry name" value="putative xylanase like domain"/>
    <property type="match status" value="1"/>
</dbReference>
<comment type="caution">
    <text evidence="2">The sequence shown here is derived from an EMBL/GenBank/DDBJ whole genome shotgun (WGS) entry which is preliminary data.</text>
</comment>
<evidence type="ECO:0000256" key="1">
    <source>
        <dbReference type="SAM" id="SignalP"/>
    </source>
</evidence>
<keyword evidence="3" id="KW-1185">Reference proteome</keyword>
<dbReference type="HOGENOM" id="CLU_065574_0_0_10"/>
<proteinExistence type="predicted"/>
<gene>
    <name evidence="2" type="ORF">HMPREF0645_2236</name>
</gene>
<dbReference type="InterPro" id="IPR010846">
    <property type="entry name" value="AmiA-like"/>
</dbReference>
<evidence type="ECO:0008006" key="4">
    <source>
        <dbReference type="Google" id="ProtNLM"/>
    </source>
</evidence>
<dbReference type="Proteomes" id="UP000003160">
    <property type="component" value="Unassembled WGS sequence"/>
</dbReference>
<dbReference type="SUPFAM" id="SSF54001">
    <property type="entry name" value="Cysteine proteinases"/>
    <property type="match status" value="1"/>
</dbReference>
<protein>
    <recommendedName>
        <fullName evidence="4">Xylanase</fullName>
    </recommendedName>
</protein>
<accession>D1PZ51</accession>
<evidence type="ECO:0000313" key="2">
    <source>
        <dbReference type="EMBL" id="EFA43285.1"/>
    </source>
</evidence>
<dbReference type="OrthoDB" id="1409585at2"/>
<feature type="signal peptide" evidence="1">
    <location>
        <begin position="1"/>
        <end position="22"/>
    </location>
</feature>
<dbReference type="InterPro" id="IPR038765">
    <property type="entry name" value="Papain-like_cys_pep_sf"/>
</dbReference>
<organism evidence="2 3">
    <name type="scientific">Hallella bergensis DSM 17361</name>
    <dbReference type="NCBI Taxonomy" id="585502"/>
    <lineage>
        <taxon>Bacteria</taxon>
        <taxon>Pseudomonadati</taxon>
        <taxon>Bacteroidota</taxon>
        <taxon>Bacteroidia</taxon>
        <taxon>Bacteroidales</taxon>
        <taxon>Prevotellaceae</taxon>
        <taxon>Hallella</taxon>
    </lineage>
</organism>
<dbReference type="RefSeq" id="WP_007174339.1">
    <property type="nucleotide sequence ID" value="NZ_GG704781.1"/>
</dbReference>
<dbReference type="EMBL" id="ACKS01000082">
    <property type="protein sequence ID" value="EFA43285.1"/>
    <property type="molecule type" value="Genomic_DNA"/>
</dbReference>
<dbReference type="AlphaFoldDB" id="D1PZ51"/>
<feature type="chain" id="PRO_5003025331" description="Xylanase" evidence="1">
    <location>
        <begin position="23"/>
        <end position="285"/>
    </location>
</feature>
<name>D1PZ51_9BACT</name>
<keyword evidence="1" id="KW-0732">Signal</keyword>